<dbReference type="GO" id="GO:0009664">
    <property type="term" value="P:plant-type cell wall organization"/>
    <property type="evidence" value="ECO:0007669"/>
    <property type="project" value="InterPro"/>
</dbReference>
<keyword evidence="5" id="KW-1185">Reference proteome</keyword>
<dbReference type="RefSeq" id="XP_005846208.1">
    <property type="nucleotide sequence ID" value="XM_005846146.1"/>
</dbReference>
<dbReference type="GeneID" id="17353314"/>
<feature type="chain" id="PRO_5003156262" description="Expansin-like EG45 domain-containing protein" evidence="2">
    <location>
        <begin position="26"/>
        <end position="440"/>
    </location>
</feature>
<evidence type="ECO:0000256" key="2">
    <source>
        <dbReference type="SAM" id="SignalP"/>
    </source>
</evidence>
<feature type="compositionally biased region" description="Low complexity" evidence="1">
    <location>
        <begin position="262"/>
        <end position="289"/>
    </location>
</feature>
<name>E1ZJB5_CHLVA</name>
<dbReference type="SMART" id="SM00837">
    <property type="entry name" value="DPBB_1"/>
    <property type="match status" value="1"/>
</dbReference>
<keyword evidence="2" id="KW-0732">Signal</keyword>
<dbReference type="CDD" id="cd22271">
    <property type="entry name" value="DPBB_EXP_N-like"/>
    <property type="match status" value="1"/>
</dbReference>
<dbReference type="eggNOG" id="ENOG502QR06">
    <property type="taxonomic scope" value="Eukaryota"/>
</dbReference>
<reference evidence="4 5" key="1">
    <citation type="journal article" date="2010" name="Plant Cell">
        <title>The Chlorella variabilis NC64A genome reveals adaptation to photosymbiosis, coevolution with viruses, and cryptic sex.</title>
        <authorList>
            <person name="Blanc G."/>
            <person name="Duncan G."/>
            <person name="Agarkova I."/>
            <person name="Borodovsky M."/>
            <person name="Gurnon J."/>
            <person name="Kuo A."/>
            <person name="Lindquist E."/>
            <person name="Lucas S."/>
            <person name="Pangilinan J."/>
            <person name="Polle J."/>
            <person name="Salamov A."/>
            <person name="Terry A."/>
            <person name="Yamada T."/>
            <person name="Dunigan D.D."/>
            <person name="Grigoriev I.V."/>
            <person name="Claverie J.M."/>
            <person name="Van Etten J.L."/>
        </authorList>
    </citation>
    <scope>NUCLEOTIDE SEQUENCE [LARGE SCALE GENOMIC DNA]</scope>
    <source>
        <strain evidence="4 5">NC64A</strain>
    </source>
</reference>
<dbReference type="AlphaFoldDB" id="E1ZJB5"/>
<evidence type="ECO:0000259" key="3">
    <source>
        <dbReference type="PROSITE" id="PS50842"/>
    </source>
</evidence>
<proteinExistence type="predicted"/>
<feature type="signal peptide" evidence="2">
    <location>
        <begin position="1"/>
        <end position="25"/>
    </location>
</feature>
<dbReference type="PANTHER" id="PTHR31867">
    <property type="entry name" value="EXPANSIN-A15"/>
    <property type="match status" value="1"/>
</dbReference>
<evidence type="ECO:0000313" key="5">
    <source>
        <dbReference type="Proteomes" id="UP000008141"/>
    </source>
</evidence>
<dbReference type="EMBL" id="GL433849">
    <property type="protein sequence ID" value="EFN54106.1"/>
    <property type="molecule type" value="Genomic_DNA"/>
</dbReference>
<dbReference type="InterPro" id="IPR002963">
    <property type="entry name" value="Expansin"/>
</dbReference>
<feature type="region of interest" description="Disordered" evidence="1">
    <location>
        <begin position="177"/>
        <end position="209"/>
    </location>
</feature>
<dbReference type="OrthoDB" id="5823761at2759"/>
<accession>E1ZJB5</accession>
<dbReference type="InterPro" id="IPR036908">
    <property type="entry name" value="RlpA-like_sf"/>
</dbReference>
<evidence type="ECO:0000313" key="4">
    <source>
        <dbReference type="EMBL" id="EFN54106.1"/>
    </source>
</evidence>
<dbReference type="PROSITE" id="PS50842">
    <property type="entry name" value="EXPANSIN_EG45"/>
    <property type="match status" value="1"/>
</dbReference>
<dbReference type="InParanoid" id="E1ZJB5"/>
<protein>
    <recommendedName>
        <fullName evidence="3">Expansin-like EG45 domain-containing protein</fullName>
    </recommendedName>
</protein>
<dbReference type="Gene3D" id="2.40.40.10">
    <property type="entry name" value="RlpA-like domain"/>
    <property type="match status" value="1"/>
</dbReference>
<dbReference type="Proteomes" id="UP000008141">
    <property type="component" value="Unassembled WGS sequence"/>
</dbReference>
<dbReference type="InterPro" id="IPR009009">
    <property type="entry name" value="RlpA-like_DPBB"/>
</dbReference>
<dbReference type="SUPFAM" id="SSF50685">
    <property type="entry name" value="Barwin-like endoglucanases"/>
    <property type="match status" value="1"/>
</dbReference>
<organism evidence="5">
    <name type="scientific">Chlorella variabilis</name>
    <name type="common">Green alga</name>
    <dbReference type="NCBI Taxonomy" id="554065"/>
    <lineage>
        <taxon>Eukaryota</taxon>
        <taxon>Viridiplantae</taxon>
        <taxon>Chlorophyta</taxon>
        <taxon>core chlorophytes</taxon>
        <taxon>Trebouxiophyceae</taxon>
        <taxon>Chlorellales</taxon>
        <taxon>Chlorellaceae</taxon>
        <taxon>Chlorella clade</taxon>
        <taxon>Chlorella</taxon>
    </lineage>
</organism>
<dbReference type="KEGG" id="cvr:CHLNCDRAFT_136255"/>
<evidence type="ECO:0000256" key="1">
    <source>
        <dbReference type="SAM" id="MobiDB-lite"/>
    </source>
</evidence>
<feature type="region of interest" description="Disordered" evidence="1">
    <location>
        <begin position="333"/>
        <end position="395"/>
    </location>
</feature>
<feature type="compositionally biased region" description="Low complexity" evidence="1">
    <location>
        <begin position="349"/>
        <end position="386"/>
    </location>
</feature>
<feature type="domain" description="Expansin-like EG45" evidence="3">
    <location>
        <begin position="47"/>
        <end position="181"/>
    </location>
</feature>
<sequence>MAAPSCSSSSFLLLCLLAALLGAAATQGEWRKGRATFYGIDGWSIHKGACGFGYQYKNLGTGWDVAAVADASPEFAGSCGRCYEVRCEARSTVTDGYGNNFDRSGVCKAGSASVVVRTVDSCPCNYPGNAYSNKRWCCHDNSATQGTHFDLSIWAFEKLADVKQGMAAIQYRRVPCGHNPSNPALDGPTKMPSYESPSTLGYPGTPYAPDSLDQVYEQKLVQRFDGPGKKQGAVTPVKGWKPGNGQSTVTLEQVLDQHDGGSSADASSSSSADASASSSSSSSDSNSDNGCTDTAPKGSTCQEQKDNKQCSQPWLLSGNYCRATCGRCKLAGQQNSGDGSKDKEGGSDGSSSSSDDGQSDSSSSSSSSSFSSSSSSSSSSSGACSDVTPPGEAGCQQQKEWGKCGDAYMQKGNYCARSCGRCGQQGQKVQAYAEAKGGGG</sequence>
<dbReference type="STRING" id="554065.E1ZJB5"/>
<dbReference type="InterPro" id="IPR007112">
    <property type="entry name" value="Expansin/allergen_DPBB_dom"/>
</dbReference>
<dbReference type="Pfam" id="PF03330">
    <property type="entry name" value="DPBB_1"/>
    <property type="match status" value="1"/>
</dbReference>
<gene>
    <name evidence="4" type="ORF">CHLNCDRAFT_136255</name>
</gene>
<feature type="region of interest" description="Disordered" evidence="1">
    <location>
        <begin position="226"/>
        <end position="306"/>
    </location>
</feature>